<evidence type="ECO:0000256" key="1">
    <source>
        <dbReference type="SAM" id="Phobius"/>
    </source>
</evidence>
<protein>
    <recommendedName>
        <fullName evidence="5">Ribosomal protein L7/L12 C-terminal domain-containing protein</fullName>
    </recommendedName>
</protein>
<keyword evidence="4" id="KW-1185">Reference proteome</keyword>
<feature type="signal peptide" evidence="2">
    <location>
        <begin position="1"/>
        <end position="20"/>
    </location>
</feature>
<dbReference type="EMBL" id="CP034438">
    <property type="protein sequence ID" value="AZN30211.1"/>
    <property type="molecule type" value="Genomic_DNA"/>
</dbReference>
<sequence length="134" mass="14303">MRLLALLSALLAGFVGYSLAGDDGDPALITCSFAASALSLIAALWPRRREPARGYSSTLTPVYTPSVAPAPAIDALAPKHSPAGSSTLSAEQRLLVVHKLQQRKKPEAVRDVRSWTGVSAKEARDIVDRIERVV</sequence>
<dbReference type="KEGG" id="fsl:EJO69_07775"/>
<accession>A0A3S8Z9L6</accession>
<dbReference type="AlphaFoldDB" id="A0A3S8Z9L6"/>
<evidence type="ECO:0008006" key="5">
    <source>
        <dbReference type="Google" id="ProtNLM"/>
    </source>
</evidence>
<evidence type="ECO:0000313" key="3">
    <source>
        <dbReference type="EMBL" id="AZN30211.1"/>
    </source>
</evidence>
<keyword evidence="1" id="KW-0812">Transmembrane</keyword>
<evidence type="ECO:0000256" key="2">
    <source>
        <dbReference type="SAM" id="SignalP"/>
    </source>
</evidence>
<name>A0A3S8Z9L6_9ACTO</name>
<dbReference type="RefSeq" id="WP_126040756.1">
    <property type="nucleotide sequence ID" value="NZ_CP034438.1"/>
</dbReference>
<gene>
    <name evidence="3" type="ORF">EJO69_07775</name>
</gene>
<organism evidence="3 4">
    <name type="scientific">Flaviflexus salsibiostraticola</name>
    <dbReference type="NCBI Taxonomy" id="1282737"/>
    <lineage>
        <taxon>Bacteria</taxon>
        <taxon>Bacillati</taxon>
        <taxon>Actinomycetota</taxon>
        <taxon>Actinomycetes</taxon>
        <taxon>Actinomycetales</taxon>
        <taxon>Actinomycetaceae</taxon>
        <taxon>Flaviflexus</taxon>
    </lineage>
</organism>
<keyword evidence="1" id="KW-0472">Membrane</keyword>
<evidence type="ECO:0000313" key="4">
    <source>
        <dbReference type="Proteomes" id="UP000270021"/>
    </source>
</evidence>
<proteinExistence type="predicted"/>
<reference evidence="3 4" key="1">
    <citation type="submission" date="2018-12" db="EMBL/GenBank/DDBJ databases">
        <title>Complete genome sequence of Flaviflexus salsibiostraticola KCTC 33148.</title>
        <authorList>
            <person name="Bae J.-W."/>
        </authorList>
    </citation>
    <scope>NUCLEOTIDE SEQUENCE [LARGE SCALE GENOMIC DNA]</scope>
    <source>
        <strain evidence="3 4">KCTC 33148</strain>
    </source>
</reference>
<dbReference type="Proteomes" id="UP000270021">
    <property type="component" value="Chromosome"/>
</dbReference>
<feature type="chain" id="PRO_5039543878" description="Ribosomal protein L7/L12 C-terminal domain-containing protein" evidence="2">
    <location>
        <begin position="21"/>
        <end position="134"/>
    </location>
</feature>
<feature type="transmembrane region" description="Helical" evidence="1">
    <location>
        <begin position="26"/>
        <end position="45"/>
    </location>
</feature>
<keyword evidence="1" id="KW-1133">Transmembrane helix</keyword>
<keyword evidence="2" id="KW-0732">Signal</keyword>